<name>A0A9D3U7N0_9ROSI</name>
<evidence type="ECO:0000256" key="1">
    <source>
        <dbReference type="SAM" id="MobiDB-lite"/>
    </source>
</evidence>
<feature type="non-terminal residue" evidence="2">
    <location>
        <position position="1"/>
    </location>
</feature>
<proteinExistence type="predicted"/>
<dbReference type="EMBL" id="JAIQCV010000013">
    <property type="protein sequence ID" value="KAH1031260.1"/>
    <property type="molecule type" value="Genomic_DNA"/>
</dbReference>
<accession>A0A9D3U7N0</accession>
<organism evidence="2 3">
    <name type="scientific">Gossypium stocksii</name>
    <dbReference type="NCBI Taxonomy" id="47602"/>
    <lineage>
        <taxon>Eukaryota</taxon>
        <taxon>Viridiplantae</taxon>
        <taxon>Streptophyta</taxon>
        <taxon>Embryophyta</taxon>
        <taxon>Tracheophyta</taxon>
        <taxon>Spermatophyta</taxon>
        <taxon>Magnoliopsida</taxon>
        <taxon>eudicotyledons</taxon>
        <taxon>Gunneridae</taxon>
        <taxon>Pentapetalae</taxon>
        <taxon>rosids</taxon>
        <taxon>malvids</taxon>
        <taxon>Malvales</taxon>
        <taxon>Malvaceae</taxon>
        <taxon>Malvoideae</taxon>
        <taxon>Gossypium</taxon>
    </lineage>
</organism>
<keyword evidence="3" id="KW-1185">Reference proteome</keyword>
<feature type="region of interest" description="Disordered" evidence="1">
    <location>
        <begin position="1"/>
        <end position="24"/>
    </location>
</feature>
<gene>
    <name evidence="2" type="ORF">J1N35_043434</name>
</gene>
<sequence length="94" mass="10655">SIDIDSEGKQGLPTSSTDNPELGTEALTRLVGEVLEEVFEARVKEMGEMLQYRCLDCRRKRDHSPSRLEPCSVKHVKTRPNVLACEHCKRYHSG</sequence>
<comment type="caution">
    <text evidence="2">The sequence shown here is derived from an EMBL/GenBank/DDBJ whole genome shotgun (WGS) entry which is preliminary data.</text>
</comment>
<protein>
    <submittedName>
        <fullName evidence="2">Uncharacterized protein</fullName>
    </submittedName>
</protein>
<dbReference type="AlphaFoldDB" id="A0A9D3U7N0"/>
<evidence type="ECO:0000313" key="2">
    <source>
        <dbReference type="EMBL" id="KAH1031260.1"/>
    </source>
</evidence>
<dbReference type="Proteomes" id="UP000828251">
    <property type="component" value="Unassembled WGS sequence"/>
</dbReference>
<evidence type="ECO:0000313" key="3">
    <source>
        <dbReference type="Proteomes" id="UP000828251"/>
    </source>
</evidence>
<reference evidence="2 3" key="1">
    <citation type="journal article" date="2021" name="Plant Biotechnol. J.">
        <title>Multi-omics assisted identification of the key and species-specific regulatory components of drought-tolerant mechanisms in Gossypium stocksii.</title>
        <authorList>
            <person name="Yu D."/>
            <person name="Ke L."/>
            <person name="Zhang D."/>
            <person name="Wu Y."/>
            <person name="Sun Y."/>
            <person name="Mei J."/>
            <person name="Sun J."/>
            <person name="Sun Y."/>
        </authorList>
    </citation>
    <scope>NUCLEOTIDE SEQUENCE [LARGE SCALE GENOMIC DNA]</scope>
    <source>
        <strain evidence="3">cv. E1</strain>
        <tissue evidence="2">Leaf</tissue>
    </source>
</reference>